<dbReference type="InterPro" id="IPR053181">
    <property type="entry name" value="EcdB-like_regulator"/>
</dbReference>
<organism evidence="2 3">
    <name type="scientific">Niveomyces insectorum RCEF 264</name>
    <dbReference type="NCBI Taxonomy" id="1081102"/>
    <lineage>
        <taxon>Eukaryota</taxon>
        <taxon>Fungi</taxon>
        <taxon>Dikarya</taxon>
        <taxon>Ascomycota</taxon>
        <taxon>Pezizomycotina</taxon>
        <taxon>Sordariomycetes</taxon>
        <taxon>Hypocreomycetidae</taxon>
        <taxon>Hypocreales</taxon>
        <taxon>Cordycipitaceae</taxon>
        <taxon>Niveomyces</taxon>
    </lineage>
</organism>
<comment type="caution">
    <text evidence="2">The sequence shown here is derived from an EMBL/GenBank/DDBJ whole genome shotgun (WGS) entry which is preliminary data.</text>
</comment>
<gene>
    <name evidence="2" type="ORF">SPI_02874</name>
</gene>
<evidence type="ECO:0000313" key="3">
    <source>
        <dbReference type="Proteomes" id="UP000076874"/>
    </source>
</evidence>
<protein>
    <submittedName>
        <fullName evidence="2">Uncharacterized protein</fullName>
    </submittedName>
</protein>
<feature type="compositionally biased region" description="Pro residues" evidence="1">
    <location>
        <begin position="51"/>
        <end position="65"/>
    </location>
</feature>
<reference evidence="2 3" key="1">
    <citation type="journal article" date="2016" name="Genome Biol. Evol.">
        <title>Divergent and convergent evolution of fungal pathogenicity.</title>
        <authorList>
            <person name="Shang Y."/>
            <person name="Xiao G."/>
            <person name="Zheng P."/>
            <person name="Cen K."/>
            <person name="Zhan S."/>
            <person name="Wang C."/>
        </authorList>
    </citation>
    <scope>NUCLEOTIDE SEQUENCE [LARGE SCALE GENOMIC DNA]</scope>
    <source>
        <strain evidence="2 3">RCEF 264</strain>
    </source>
</reference>
<evidence type="ECO:0000313" key="2">
    <source>
        <dbReference type="EMBL" id="OAA64227.1"/>
    </source>
</evidence>
<dbReference type="PANTHER" id="PTHR47785">
    <property type="entry name" value="ZN(II)2CYS6 TRANSCRIPTION FACTOR (EUROFUNG)-RELATED-RELATED"/>
    <property type="match status" value="1"/>
</dbReference>
<evidence type="ECO:0000256" key="1">
    <source>
        <dbReference type="SAM" id="MobiDB-lite"/>
    </source>
</evidence>
<dbReference type="STRING" id="1081102.A0A167WVE5"/>
<accession>A0A167WVE5</accession>
<dbReference type="Proteomes" id="UP000076874">
    <property type="component" value="Unassembled WGS sequence"/>
</dbReference>
<dbReference type="AlphaFoldDB" id="A0A167WVE5"/>
<proteinExistence type="predicted"/>
<dbReference type="EMBL" id="AZHD01000004">
    <property type="protein sequence ID" value="OAA64227.1"/>
    <property type="molecule type" value="Genomic_DNA"/>
</dbReference>
<sequence length="427" mass="46578">MSHPTIRHASAPLSLSSTGDAVPTPPAVAEAPPQVGFGGLTAAPTEDTKPILPPPSEIPGPPQPPATADNPGSTTSQALTTSFTSTTVLDTPAHSTWFTLDRQFLSYPCIQNKLRSHFEALGVSYLHEHPVAQEEMAFGADVENFSRAPKGSYSPGHGIAAGLDYFVVARSMFNKYTSLSDIEHVLTQFPLMESGIATYQNHVPPPNSMEALQSGFDERSLQGYMAQVYVLKHQSEVDNFLYQSKLPVAKTETVDLLLDGLFDRNWVPKCFAFGDDDPPAADVQAARLRAKYWDTLVVALWPALQDALQSQPAQLAGTVTLRHVHDCIRAAVKHSETVLSLWKNGHFAGTNVFGSARQLWRNLAILSVVRDNTVLCAQIKPLTLICLFHNAIKFYENVAQPTGALAIDLAVLRRLLDDLVAKEQALY</sequence>
<feature type="region of interest" description="Disordered" evidence="1">
    <location>
        <begin position="1"/>
        <end position="78"/>
    </location>
</feature>
<name>A0A167WVE5_9HYPO</name>
<dbReference type="PANTHER" id="PTHR47785:SF4">
    <property type="entry name" value="ZN(II)2CYS6 TRANSCRIPTION FACTOR (EUROFUNG)"/>
    <property type="match status" value="1"/>
</dbReference>
<dbReference type="OrthoDB" id="5244761at2759"/>
<keyword evidence="3" id="KW-1185">Reference proteome</keyword>